<feature type="region of interest" description="Disordered" evidence="1">
    <location>
        <begin position="402"/>
        <end position="432"/>
    </location>
</feature>
<feature type="region of interest" description="Disordered" evidence="1">
    <location>
        <begin position="240"/>
        <end position="290"/>
    </location>
</feature>
<dbReference type="AlphaFoldDB" id="A0A5C3Q9W9"/>
<keyword evidence="2" id="KW-0812">Transmembrane</keyword>
<protein>
    <recommendedName>
        <fullName evidence="5">Mid2 domain-containing protein</fullName>
    </recommendedName>
</protein>
<proteinExistence type="predicted"/>
<sequence>MSCQLRLVANVTSQSYDTWSRAMMRTRPESPLQGATYQARILGLETRPVYQTASIGDSFILNQNPAQTARATGRFRPRISTFLLEVPYPKSRQPVCWSDDGVIEYKGTGWSKVGSENLGDTKTGWPGMRTGNIGDSVTFSFFGTSARIRRVSSLAGSCSILTSIDGEEAQVSIGGPIAQIDNLAPNQTHTISITFQDRDPSVSRPCSLVFEGFTYNPGFATLEEGNELFEAWNRLRPIPSSSSVDDGSNLQPAITKSGPSKSAPTESESLPSESELPDSGSTDAGAARPSRRATNIGVIIGSVAAAVVALVVVGFVLYRRRRRRARTSEHDETEGSHNLGGARRANAATPFMKSYQDVDPCADAAALHAQNAAASTRYAQTANMAVPFVKFYDEHLNRPTNSGGAGVTGLLGDSPTTSRQASAPESDLSASEVTEFTMPLGLNSRNQMRDDEGGNQRIHEVLRAIVERMDAIDRPPAYASGT</sequence>
<organism evidence="3 4">
    <name type="scientific">Pterulicium gracile</name>
    <dbReference type="NCBI Taxonomy" id="1884261"/>
    <lineage>
        <taxon>Eukaryota</taxon>
        <taxon>Fungi</taxon>
        <taxon>Dikarya</taxon>
        <taxon>Basidiomycota</taxon>
        <taxon>Agaricomycotina</taxon>
        <taxon>Agaricomycetes</taxon>
        <taxon>Agaricomycetidae</taxon>
        <taxon>Agaricales</taxon>
        <taxon>Pleurotineae</taxon>
        <taxon>Pterulaceae</taxon>
        <taxon>Pterulicium</taxon>
    </lineage>
</organism>
<feature type="compositionally biased region" description="Polar residues" evidence="1">
    <location>
        <begin position="240"/>
        <end position="265"/>
    </location>
</feature>
<dbReference type="EMBL" id="ML178837">
    <property type="protein sequence ID" value="TFK98855.1"/>
    <property type="molecule type" value="Genomic_DNA"/>
</dbReference>
<evidence type="ECO:0000256" key="1">
    <source>
        <dbReference type="SAM" id="MobiDB-lite"/>
    </source>
</evidence>
<evidence type="ECO:0000313" key="3">
    <source>
        <dbReference type="EMBL" id="TFK98855.1"/>
    </source>
</evidence>
<evidence type="ECO:0008006" key="5">
    <source>
        <dbReference type="Google" id="ProtNLM"/>
    </source>
</evidence>
<feature type="compositionally biased region" description="Polar residues" evidence="1">
    <location>
        <begin position="414"/>
        <end position="432"/>
    </location>
</feature>
<keyword evidence="4" id="KW-1185">Reference proteome</keyword>
<gene>
    <name evidence="3" type="ORF">BDV98DRAFT_606614</name>
</gene>
<keyword evidence="2" id="KW-0472">Membrane</keyword>
<evidence type="ECO:0000256" key="2">
    <source>
        <dbReference type="SAM" id="Phobius"/>
    </source>
</evidence>
<evidence type="ECO:0000313" key="4">
    <source>
        <dbReference type="Proteomes" id="UP000305067"/>
    </source>
</evidence>
<feature type="compositionally biased region" description="Basic and acidic residues" evidence="1">
    <location>
        <begin position="326"/>
        <end position="335"/>
    </location>
</feature>
<feature type="region of interest" description="Disordered" evidence="1">
    <location>
        <begin position="323"/>
        <end position="342"/>
    </location>
</feature>
<feature type="transmembrane region" description="Helical" evidence="2">
    <location>
        <begin position="296"/>
        <end position="318"/>
    </location>
</feature>
<dbReference type="Proteomes" id="UP000305067">
    <property type="component" value="Unassembled WGS sequence"/>
</dbReference>
<accession>A0A5C3Q9W9</accession>
<keyword evidence="2" id="KW-1133">Transmembrane helix</keyword>
<reference evidence="3 4" key="1">
    <citation type="journal article" date="2019" name="Nat. Ecol. Evol.">
        <title>Megaphylogeny resolves global patterns of mushroom evolution.</title>
        <authorList>
            <person name="Varga T."/>
            <person name="Krizsan K."/>
            <person name="Foldi C."/>
            <person name="Dima B."/>
            <person name="Sanchez-Garcia M."/>
            <person name="Sanchez-Ramirez S."/>
            <person name="Szollosi G.J."/>
            <person name="Szarkandi J.G."/>
            <person name="Papp V."/>
            <person name="Albert L."/>
            <person name="Andreopoulos W."/>
            <person name="Angelini C."/>
            <person name="Antonin V."/>
            <person name="Barry K.W."/>
            <person name="Bougher N.L."/>
            <person name="Buchanan P."/>
            <person name="Buyck B."/>
            <person name="Bense V."/>
            <person name="Catcheside P."/>
            <person name="Chovatia M."/>
            <person name="Cooper J."/>
            <person name="Damon W."/>
            <person name="Desjardin D."/>
            <person name="Finy P."/>
            <person name="Geml J."/>
            <person name="Haridas S."/>
            <person name="Hughes K."/>
            <person name="Justo A."/>
            <person name="Karasinski D."/>
            <person name="Kautmanova I."/>
            <person name="Kiss B."/>
            <person name="Kocsube S."/>
            <person name="Kotiranta H."/>
            <person name="LaButti K.M."/>
            <person name="Lechner B.E."/>
            <person name="Liimatainen K."/>
            <person name="Lipzen A."/>
            <person name="Lukacs Z."/>
            <person name="Mihaltcheva S."/>
            <person name="Morgado L.N."/>
            <person name="Niskanen T."/>
            <person name="Noordeloos M.E."/>
            <person name="Ohm R.A."/>
            <person name="Ortiz-Santana B."/>
            <person name="Ovrebo C."/>
            <person name="Racz N."/>
            <person name="Riley R."/>
            <person name="Savchenko A."/>
            <person name="Shiryaev A."/>
            <person name="Soop K."/>
            <person name="Spirin V."/>
            <person name="Szebenyi C."/>
            <person name="Tomsovsky M."/>
            <person name="Tulloss R.E."/>
            <person name="Uehling J."/>
            <person name="Grigoriev I.V."/>
            <person name="Vagvolgyi C."/>
            <person name="Papp T."/>
            <person name="Martin F.M."/>
            <person name="Miettinen O."/>
            <person name="Hibbett D.S."/>
            <person name="Nagy L.G."/>
        </authorList>
    </citation>
    <scope>NUCLEOTIDE SEQUENCE [LARGE SCALE GENOMIC DNA]</scope>
    <source>
        <strain evidence="3 4">CBS 309.79</strain>
    </source>
</reference>
<name>A0A5C3Q9W9_9AGAR</name>